<dbReference type="EMBL" id="JAFKMR010000012">
    <property type="protein sequence ID" value="MBN8743527.1"/>
    <property type="molecule type" value="Genomic_DNA"/>
</dbReference>
<dbReference type="Proteomes" id="UP000664800">
    <property type="component" value="Unassembled WGS sequence"/>
</dbReference>
<gene>
    <name evidence="3" type="ORF">J0I24_04385</name>
</gene>
<organism evidence="3 4">
    <name type="scientific">Thiomonas arsenitoxydans (strain DSM 22701 / CIP 110005 / 3As)</name>
    <dbReference type="NCBI Taxonomy" id="426114"/>
    <lineage>
        <taxon>Bacteria</taxon>
        <taxon>Pseudomonadati</taxon>
        <taxon>Pseudomonadota</taxon>
        <taxon>Betaproteobacteria</taxon>
        <taxon>Burkholderiales</taxon>
        <taxon>Thiomonas</taxon>
    </lineage>
</organism>
<feature type="chain" id="PRO_5034899313" evidence="2">
    <location>
        <begin position="37"/>
        <end position="192"/>
    </location>
</feature>
<sequence>MRATMTLFAKLTARSSVRYAAFALFASLASASAAVAQTDPQRVYRCPDNSYTNDLSEVKAKNCKLIDNANVSILSSPGMTPKVIGSGSKPSAQNAEPSGNQAARVAPSTQKERDLEARRILEQELQQQQARLEQQLKAYNNGQPDYLPSERLVGGGVKGGEYAQRVAQMKDQIAMTQANIAALQRELQKYPQ</sequence>
<comment type="caution">
    <text evidence="3">The sequence shown here is derived from an EMBL/GenBank/DDBJ whole genome shotgun (WGS) entry which is preliminary data.</text>
</comment>
<feature type="region of interest" description="Disordered" evidence="1">
    <location>
        <begin position="77"/>
        <end position="113"/>
    </location>
</feature>
<reference evidence="3" key="1">
    <citation type="submission" date="2021-02" db="EMBL/GenBank/DDBJ databases">
        <title>Thiocyanate and organic carbon inputs drive convergent selection for specific autotrophic Afipia and Thiobacillus strains within complex microbiomes.</title>
        <authorList>
            <person name="Huddy R.J."/>
            <person name="Sachdeva R."/>
            <person name="Kadzinga F."/>
            <person name="Kantor R.S."/>
            <person name="Harrison S.T.L."/>
            <person name="Banfield J.F."/>
        </authorList>
    </citation>
    <scope>NUCLEOTIDE SEQUENCE</scope>
    <source>
        <strain evidence="3">SCN18_13_7_16_R3_B_64_19</strain>
    </source>
</reference>
<feature type="compositionally biased region" description="Polar residues" evidence="1">
    <location>
        <begin position="88"/>
        <end position="101"/>
    </location>
</feature>
<protein>
    <submittedName>
        <fullName evidence="3">Uncharacterized protein</fullName>
    </submittedName>
</protein>
<proteinExistence type="predicted"/>
<evidence type="ECO:0000313" key="4">
    <source>
        <dbReference type="Proteomes" id="UP000664800"/>
    </source>
</evidence>
<evidence type="ECO:0000256" key="2">
    <source>
        <dbReference type="SAM" id="SignalP"/>
    </source>
</evidence>
<name>A0A8I1SUW1_THIA3</name>
<evidence type="ECO:0000313" key="3">
    <source>
        <dbReference type="EMBL" id="MBN8743527.1"/>
    </source>
</evidence>
<feature type="signal peptide" evidence="2">
    <location>
        <begin position="1"/>
        <end position="36"/>
    </location>
</feature>
<evidence type="ECO:0000256" key="1">
    <source>
        <dbReference type="SAM" id="MobiDB-lite"/>
    </source>
</evidence>
<dbReference type="AlphaFoldDB" id="A0A8I1SUW1"/>
<keyword evidence="2" id="KW-0732">Signal</keyword>
<accession>A0A8I1SUW1</accession>